<feature type="region of interest" description="Disordered" evidence="1">
    <location>
        <begin position="453"/>
        <end position="520"/>
    </location>
</feature>
<protein>
    <submittedName>
        <fullName evidence="2">Uncharacterized protein</fullName>
    </submittedName>
</protein>
<evidence type="ECO:0000256" key="1">
    <source>
        <dbReference type="SAM" id="MobiDB-lite"/>
    </source>
</evidence>
<feature type="compositionally biased region" description="Basic and acidic residues" evidence="1">
    <location>
        <begin position="453"/>
        <end position="473"/>
    </location>
</feature>
<sequence length="520" mass="56982">MKITSGTVADAPPLTPFEHATSLKSSAVDLYKHGKYLAAGEMFVQASSTVLVGHPNDLAQASKDLACACFSNASNAFLKGGEGERAKKTAERCLEWAQDEGMEVKGRFRLAQAFLSLASSSPPGSSSTSSHLDSAQKNLAIVLSIEPGNEQALALAKTGLDLSKRIIQSDSDEIHSEDVKEKASSKEKEVEPAINQLEAALNPSKCAGGEGVGGSEFMANDWEAYQKAMRAKKERDKNTDSKKISPLPPSPPASQIVPSTTSLVNSLKASMKSTSTPSPDIRQTTTPEWDDMAKSEADLTSSFNEVVSANSYVVSASQVMETLKTTESNYSDGWRKTHLDRRYKGKDKKHSTKAGREAWEELEGMEEGAVKVIKQIGETKKMLVDRGGVKGVPLEGEEKDGEEVKDWRKKLKQRRMGVEIKTKPKGREKEKCKDEWEEMLGIENEEVRRANKLKEERRKAERMAEKKKLNSEKTKKKTKKKPGKVADANKAVNKEVDKILSSLSIKGKNGDDDEGDEDGM</sequence>
<accession>A0A9W7GE10</accession>
<dbReference type="AlphaFoldDB" id="A0A9W7GE10"/>
<dbReference type="Gene3D" id="1.25.40.10">
    <property type="entry name" value="Tetratricopeptide repeat domain"/>
    <property type="match status" value="1"/>
</dbReference>
<name>A0A9W7GE10_9STRA</name>
<evidence type="ECO:0000313" key="3">
    <source>
        <dbReference type="Proteomes" id="UP001165065"/>
    </source>
</evidence>
<feature type="region of interest" description="Disordered" evidence="1">
    <location>
        <begin position="228"/>
        <end position="290"/>
    </location>
</feature>
<feature type="compositionally biased region" description="Basic residues" evidence="1">
    <location>
        <begin position="474"/>
        <end position="483"/>
    </location>
</feature>
<comment type="caution">
    <text evidence="2">The sequence shown here is derived from an EMBL/GenBank/DDBJ whole genome shotgun (WGS) entry which is preliminary data.</text>
</comment>
<evidence type="ECO:0000313" key="2">
    <source>
        <dbReference type="EMBL" id="GMI41301.1"/>
    </source>
</evidence>
<dbReference type="OrthoDB" id="10558601at2759"/>
<dbReference type="SUPFAM" id="SSF48452">
    <property type="entry name" value="TPR-like"/>
    <property type="match status" value="1"/>
</dbReference>
<reference evidence="3" key="1">
    <citation type="journal article" date="2023" name="Commun. Biol.">
        <title>Genome analysis of Parmales, the sister group of diatoms, reveals the evolutionary specialization of diatoms from phago-mixotrophs to photoautotrophs.</title>
        <authorList>
            <person name="Ban H."/>
            <person name="Sato S."/>
            <person name="Yoshikawa S."/>
            <person name="Yamada K."/>
            <person name="Nakamura Y."/>
            <person name="Ichinomiya M."/>
            <person name="Sato N."/>
            <person name="Blanc-Mathieu R."/>
            <person name="Endo H."/>
            <person name="Kuwata A."/>
            <person name="Ogata H."/>
        </authorList>
    </citation>
    <scope>NUCLEOTIDE SEQUENCE [LARGE SCALE GENOMIC DNA]</scope>
</reference>
<organism evidence="2 3">
    <name type="scientific">Triparma columacea</name>
    <dbReference type="NCBI Taxonomy" id="722753"/>
    <lineage>
        <taxon>Eukaryota</taxon>
        <taxon>Sar</taxon>
        <taxon>Stramenopiles</taxon>
        <taxon>Ochrophyta</taxon>
        <taxon>Bolidophyceae</taxon>
        <taxon>Parmales</taxon>
        <taxon>Triparmaceae</taxon>
        <taxon>Triparma</taxon>
    </lineage>
</organism>
<keyword evidence="3" id="KW-1185">Reference proteome</keyword>
<feature type="compositionally biased region" description="Acidic residues" evidence="1">
    <location>
        <begin position="511"/>
        <end position="520"/>
    </location>
</feature>
<dbReference type="InterPro" id="IPR011990">
    <property type="entry name" value="TPR-like_helical_dom_sf"/>
</dbReference>
<feature type="compositionally biased region" description="Polar residues" evidence="1">
    <location>
        <begin position="260"/>
        <end position="287"/>
    </location>
</feature>
<dbReference type="EMBL" id="BRYA01000146">
    <property type="protein sequence ID" value="GMI41301.1"/>
    <property type="molecule type" value="Genomic_DNA"/>
</dbReference>
<dbReference type="Proteomes" id="UP001165065">
    <property type="component" value="Unassembled WGS sequence"/>
</dbReference>
<proteinExistence type="predicted"/>
<feature type="compositionally biased region" description="Basic and acidic residues" evidence="1">
    <location>
        <begin position="231"/>
        <end position="243"/>
    </location>
</feature>
<gene>
    <name evidence="2" type="ORF">TrCOL_g7664</name>
</gene>